<dbReference type="CDD" id="cd07067">
    <property type="entry name" value="HP_PGM_like"/>
    <property type="match status" value="1"/>
</dbReference>
<gene>
    <name evidence="1" type="ORF">SAMN05421795_101807</name>
</gene>
<sequence>MASDRTTEIVVIRHAPALTGGRLAGRRDVPADCTDSAAFRAQAAALGAFDRVLTSPALRCRQTAAHLWPDAAEFPTDPRLWEQDYGAWEGQPYADLPDWGAISAQELARHAPPGGESFAAQCARTHAALEDLCTDPRTRGARIALVAHAGTARAALSLALGRVEAGLAFRIDPLASTQILALPDGWAVGWVNRAPR</sequence>
<dbReference type="OrthoDB" id="8347407at2"/>
<dbReference type="SUPFAM" id="SSF53254">
    <property type="entry name" value="Phosphoglycerate mutase-like"/>
    <property type="match status" value="1"/>
</dbReference>
<dbReference type="EMBL" id="FTOM01000001">
    <property type="protein sequence ID" value="SIS59149.1"/>
    <property type="molecule type" value="Genomic_DNA"/>
</dbReference>
<protein>
    <submittedName>
        <fullName evidence="1">Alpha-ribazole phosphatase</fullName>
    </submittedName>
</protein>
<proteinExistence type="predicted"/>
<keyword evidence="2" id="KW-1185">Reference proteome</keyword>
<organism evidence="1 2">
    <name type="scientific">Phaeovulum vinaykumarii</name>
    <dbReference type="NCBI Taxonomy" id="407234"/>
    <lineage>
        <taxon>Bacteria</taxon>
        <taxon>Pseudomonadati</taxon>
        <taxon>Pseudomonadota</taxon>
        <taxon>Alphaproteobacteria</taxon>
        <taxon>Rhodobacterales</taxon>
        <taxon>Paracoccaceae</taxon>
        <taxon>Phaeovulum</taxon>
    </lineage>
</organism>
<name>A0A1N7KC81_9RHOB</name>
<dbReference type="InterPro" id="IPR013078">
    <property type="entry name" value="His_Pase_superF_clade-1"/>
</dbReference>
<dbReference type="Pfam" id="PF00300">
    <property type="entry name" value="His_Phos_1"/>
    <property type="match status" value="1"/>
</dbReference>
<dbReference type="STRING" id="407234.SAMN05421795_101807"/>
<evidence type="ECO:0000313" key="1">
    <source>
        <dbReference type="EMBL" id="SIS59149.1"/>
    </source>
</evidence>
<evidence type="ECO:0000313" key="2">
    <source>
        <dbReference type="Proteomes" id="UP000186098"/>
    </source>
</evidence>
<dbReference type="Proteomes" id="UP000186098">
    <property type="component" value="Unassembled WGS sequence"/>
</dbReference>
<reference evidence="2" key="1">
    <citation type="submission" date="2017-01" db="EMBL/GenBank/DDBJ databases">
        <authorList>
            <person name="Varghese N."/>
            <person name="Submissions S."/>
        </authorList>
    </citation>
    <scope>NUCLEOTIDE SEQUENCE [LARGE SCALE GENOMIC DNA]</scope>
    <source>
        <strain evidence="2">DSM 18714</strain>
    </source>
</reference>
<accession>A0A1N7KC81</accession>
<dbReference type="AlphaFoldDB" id="A0A1N7KC81"/>
<dbReference type="InterPro" id="IPR029033">
    <property type="entry name" value="His_PPase_superfam"/>
</dbReference>
<dbReference type="RefSeq" id="WP_076363581.1">
    <property type="nucleotide sequence ID" value="NZ_FTOM01000001.1"/>
</dbReference>
<dbReference type="Gene3D" id="3.40.50.1240">
    <property type="entry name" value="Phosphoglycerate mutase-like"/>
    <property type="match status" value="1"/>
</dbReference>
<dbReference type="SMART" id="SM00855">
    <property type="entry name" value="PGAM"/>
    <property type="match status" value="1"/>
</dbReference>